<dbReference type="PROSITE" id="PS51257">
    <property type="entry name" value="PROKAR_LIPOPROTEIN"/>
    <property type="match status" value="1"/>
</dbReference>
<proteinExistence type="predicted"/>
<comment type="caution">
    <text evidence="2">The sequence shown here is derived from an EMBL/GenBank/DDBJ whole genome shotgun (WGS) entry which is preliminary data.</text>
</comment>
<protein>
    <submittedName>
        <fullName evidence="2">Uncharacterized protein</fullName>
    </submittedName>
</protein>
<dbReference type="RefSeq" id="WP_185144007.1">
    <property type="nucleotide sequence ID" value="NZ_JACJVP010000028.1"/>
</dbReference>
<reference evidence="2 3" key="1">
    <citation type="submission" date="2020-08" db="EMBL/GenBank/DDBJ databases">
        <title>Cohnella phylogeny.</title>
        <authorList>
            <person name="Dunlap C."/>
        </authorList>
    </citation>
    <scope>NUCLEOTIDE SEQUENCE [LARGE SCALE GENOMIC DNA]</scope>
    <source>
        <strain evidence="2 3">DSM 28246</strain>
    </source>
</reference>
<organism evidence="2 3">
    <name type="scientific">Cohnella nanjingensis</name>
    <dbReference type="NCBI Taxonomy" id="1387779"/>
    <lineage>
        <taxon>Bacteria</taxon>
        <taxon>Bacillati</taxon>
        <taxon>Bacillota</taxon>
        <taxon>Bacilli</taxon>
        <taxon>Bacillales</taxon>
        <taxon>Paenibacillaceae</taxon>
        <taxon>Cohnella</taxon>
    </lineage>
</organism>
<name>A0A7X0RU91_9BACL</name>
<keyword evidence="3" id="KW-1185">Reference proteome</keyword>
<dbReference type="SUPFAM" id="SSF75005">
    <property type="entry name" value="Arabinanase/levansucrase/invertase"/>
    <property type="match status" value="1"/>
</dbReference>
<evidence type="ECO:0000313" key="2">
    <source>
        <dbReference type="EMBL" id="MBB6672525.1"/>
    </source>
</evidence>
<dbReference type="Gene3D" id="2.115.10.20">
    <property type="entry name" value="Glycosyl hydrolase domain, family 43"/>
    <property type="match status" value="1"/>
</dbReference>
<dbReference type="EMBL" id="JACJVP010000028">
    <property type="protein sequence ID" value="MBB6672525.1"/>
    <property type="molecule type" value="Genomic_DNA"/>
</dbReference>
<evidence type="ECO:0000313" key="3">
    <source>
        <dbReference type="Proteomes" id="UP000547209"/>
    </source>
</evidence>
<gene>
    <name evidence="2" type="ORF">H7C19_17735</name>
</gene>
<dbReference type="AlphaFoldDB" id="A0A7X0RU91"/>
<evidence type="ECO:0000256" key="1">
    <source>
        <dbReference type="SAM" id="SignalP"/>
    </source>
</evidence>
<accession>A0A7X0RU91</accession>
<sequence>MRLCKGLLLLVTVLLAACGDETFTSIRWDASSLREAVDPPGDFYAYAPTAIEDGTAQHIYTCHNSEDGIIRDSVFYAKRVNGKIAENKEVLRHGEPGSWDSQNVCDTSVVGGKFHYDGVAYEYAMFYLGNNLPCSCNNQIGVAFANDLSADSWTKYPEPIVKYPLDDVSWGVGQQSAVSLDGNGKMMLFYMRKDITNTLSLMKVEVDLGDMARYTVGEPLEMTNEGLTGTGGLPNVADNADIVYDRSRDRFYAVTEMQPYPSDNPDYISEAEQVVSIPAAYVRGGGGAWRSEGTIDAGLTGFKRNHNAGIVRTIRGELPDTGKIKVMFTTSCAGAECASLPEWTYEVWEIEGKLPKVPS</sequence>
<dbReference type="Proteomes" id="UP000547209">
    <property type="component" value="Unassembled WGS sequence"/>
</dbReference>
<feature type="signal peptide" evidence="1">
    <location>
        <begin position="1"/>
        <end position="16"/>
    </location>
</feature>
<dbReference type="InterPro" id="IPR023296">
    <property type="entry name" value="Glyco_hydro_beta-prop_sf"/>
</dbReference>
<keyword evidence="1" id="KW-0732">Signal</keyword>
<feature type="chain" id="PRO_5039081381" evidence="1">
    <location>
        <begin position="17"/>
        <end position="359"/>
    </location>
</feature>